<gene>
    <name evidence="6" type="ORF">NBG84_36705</name>
</gene>
<evidence type="ECO:0000256" key="3">
    <source>
        <dbReference type="ARBA" id="ARBA00022691"/>
    </source>
</evidence>
<comment type="caution">
    <text evidence="6">The sequence shown here is derived from an EMBL/GenBank/DDBJ whole genome shotgun (WGS) entry which is preliminary data.</text>
</comment>
<organism evidence="6 7">
    <name type="scientific">Streptomyces albipurpureus</name>
    <dbReference type="NCBI Taxonomy" id="2897419"/>
    <lineage>
        <taxon>Bacteria</taxon>
        <taxon>Bacillati</taxon>
        <taxon>Actinomycetota</taxon>
        <taxon>Actinomycetes</taxon>
        <taxon>Kitasatosporales</taxon>
        <taxon>Streptomycetaceae</taxon>
        <taxon>Streptomyces</taxon>
    </lineage>
</organism>
<dbReference type="EMBL" id="JAMQAW010000084">
    <property type="protein sequence ID" value="MCM2393751.1"/>
    <property type="molecule type" value="Genomic_DNA"/>
</dbReference>
<dbReference type="InterPro" id="IPR036390">
    <property type="entry name" value="WH_DNA-bd_sf"/>
</dbReference>
<dbReference type="PANTHER" id="PTHR43712:SF2">
    <property type="entry name" value="O-METHYLTRANSFERASE CICE"/>
    <property type="match status" value="1"/>
</dbReference>
<dbReference type="InterPro" id="IPR029063">
    <property type="entry name" value="SAM-dependent_MTases_sf"/>
</dbReference>
<keyword evidence="7" id="KW-1185">Reference proteome</keyword>
<keyword evidence="2" id="KW-0808">Transferase</keyword>
<sequence length="354" mass="38045">MTLTELERLVRGVPDPVVREFLLMADDSIVAVLPYALAVAVRLDVADACAPDGSTTEELVAAVGLAAEPLLSLMNALTGAGFFARDQRGRFTPTELGAVLKADSTVSMRATLSNMDSYRAWLKAADAAADMRSITAASGETFFESQEADPTSETTFNTRMRERAVRLYAGVAELPVWDGARTVMDIGGGTGTVLSAVLQAQPRLRGVLFDRGSVIELAARISLLDPVRDRCTLVAGSFFNELPRDADVHLLCSVLHDWDDEKAADILRASARALPPRGRILVCELVVPVTSEPHPARWSDLGMLVLLGGRERTLPEFDKLFAAAGLVRDRVLPVGESAFSLIEVVPSGQGPRSM</sequence>
<keyword evidence="3" id="KW-0949">S-adenosyl-L-methionine</keyword>
<dbReference type="PANTHER" id="PTHR43712">
    <property type="entry name" value="PUTATIVE (AFU_ORTHOLOGUE AFUA_4G14580)-RELATED"/>
    <property type="match status" value="1"/>
</dbReference>
<dbReference type="InterPro" id="IPR036388">
    <property type="entry name" value="WH-like_DNA-bd_sf"/>
</dbReference>
<dbReference type="Proteomes" id="UP001431429">
    <property type="component" value="Unassembled WGS sequence"/>
</dbReference>
<dbReference type="InterPro" id="IPR012967">
    <property type="entry name" value="COMT_dimerisation"/>
</dbReference>
<feature type="domain" description="O-methyltransferase dimerisation" evidence="5">
    <location>
        <begin position="32"/>
        <end position="100"/>
    </location>
</feature>
<evidence type="ECO:0000313" key="6">
    <source>
        <dbReference type="EMBL" id="MCM2393751.1"/>
    </source>
</evidence>
<evidence type="ECO:0000256" key="1">
    <source>
        <dbReference type="ARBA" id="ARBA00022603"/>
    </source>
</evidence>
<dbReference type="PROSITE" id="PS51683">
    <property type="entry name" value="SAM_OMT_II"/>
    <property type="match status" value="1"/>
</dbReference>
<dbReference type="CDD" id="cd02440">
    <property type="entry name" value="AdoMet_MTases"/>
    <property type="match status" value="1"/>
</dbReference>
<name>A0ABT0UZ46_9ACTN</name>
<evidence type="ECO:0000259" key="5">
    <source>
        <dbReference type="Pfam" id="PF08100"/>
    </source>
</evidence>
<evidence type="ECO:0000313" key="7">
    <source>
        <dbReference type="Proteomes" id="UP001431429"/>
    </source>
</evidence>
<keyword evidence="1 6" id="KW-0489">Methyltransferase</keyword>
<protein>
    <submittedName>
        <fullName evidence="6">Methyltransferase</fullName>
    </submittedName>
</protein>
<feature type="domain" description="O-methyltransferase C-terminal" evidence="4">
    <location>
        <begin position="125"/>
        <end position="325"/>
    </location>
</feature>
<dbReference type="Gene3D" id="1.10.287.1350">
    <property type="match status" value="1"/>
</dbReference>
<dbReference type="InterPro" id="IPR016461">
    <property type="entry name" value="COMT-like"/>
</dbReference>
<accession>A0ABT0UZ46</accession>
<dbReference type="InterPro" id="IPR001077">
    <property type="entry name" value="COMT_C"/>
</dbReference>
<dbReference type="PIRSF" id="PIRSF005739">
    <property type="entry name" value="O-mtase"/>
    <property type="match status" value="1"/>
</dbReference>
<reference evidence="6" key="1">
    <citation type="submission" date="2022-06" db="EMBL/GenBank/DDBJ databases">
        <title>Genome public.</title>
        <authorList>
            <person name="Sun Q."/>
        </authorList>
    </citation>
    <scope>NUCLEOTIDE SEQUENCE</scope>
    <source>
        <strain evidence="6">CWNU-1</strain>
    </source>
</reference>
<evidence type="ECO:0000259" key="4">
    <source>
        <dbReference type="Pfam" id="PF00891"/>
    </source>
</evidence>
<evidence type="ECO:0000256" key="2">
    <source>
        <dbReference type="ARBA" id="ARBA00022679"/>
    </source>
</evidence>
<dbReference type="Gene3D" id="3.40.50.150">
    <property type="entry name" value="Vaccinia Virus protein VP39"/>
    <property type="match status" value="1"/>
</dbReference>
<dbReference type="Pfam" id="PF00891">
    <property type="entry name" value="Methyltransf_2"/>
    <property type="match status" value="1"/>
</dbReference>
<proteinExistence type="predicted"/>
<dbReference type="GO" id="GO:0008168">
    <property type="term" value="F:methyltransferase activity"/>
    <property type="evidence" value="ECO:0007669"/>
    <property type="project" value="UniProtKB-KW"/>
</dbReference>
<dbReference type="Pfam" id="PF08100">
    <property type="entry name" value="Dimerisation"/>
    <property type="match status" value="1"/>
</dbReference>
<dbReference type="GO" id="GO:0032259">
    <property type="term" value="P:methylation"/>
    <property type="evidence" value="ECO:0007669"/>
    <property type="project" value="UniProtKB-KW"/>
</dbReference>
<dbReference type="SUPFAM" id="SSF53335">
    <property type="entry name" value="S-adenosyl-L-methionine-dependent methyltransferases"/>
    <property type="match status" value="1"/>
</dbReference>
<dbReference type="RefSeq" id="WP_250924047.1">
    <property type="nucleotide sequence ID" value="NZ_JAMQAW010000084.1"/>
</dbReference>
<dbReference type="Gene3D" id="1.10.10.10">
    <property type="entry name" value="Winged helix-like DNA-binding domain superfamily/Winged helix DNA-binding domain"/>
    <property type="match status" value="1"/>
</dbReference>
<dbReference type="SUPFAM" id="SSF46785">
    <property type="entry name" value="Winged helix' DNA-binding domain"/>
    <property type="match status" value="1"/>
</dbReference>